<name>A0A3B0YSN7_9ZZZZ</name>
<reference evidence="1" key="1">
    <citation type="submission" date="2018-06" db="EMBL/GenBank/DDBJ databases">
        <authorList>
            <person name="Zhirakovskaya E."/>
        </authorList>
    </citation>
    <scope>NUCLEOTIDE SEQUENCE</scope>
</reference>
<proteinExistence type="predicted"/>
<dbReference type="AlphaFoldDB" id="A0A3B0YSN7"/>
<sequence>MTISCKTITTTLLMTPLLITSSLVTAAAPSPLEPEGSAPVPANSRLATPTASTLATVSQIHGNWKGSMVRKDAQSGNQIGLTGTVRYNTGNTFSTKIEVKISGTRNNTPFSVTYKLWTKGTWSLKNNVLSETTTAIKSVPTIVTSGNTIVNIAALPADKQSKVIASLPNMDAIFPKDVPENSKVVNVSVNKLTLNSDGDVLVLTRVTNK</sequence>
<gene>
    <name evidence="1" type="ORF">MNBD_GAMMA12-1188</name>
</gene>
<organism evidence="1">
    <name type="scientific">hydrothermal vent metagenome</name>
    <dbReference type="NCBI Taxonomy" id="652676"/>
    <lineage>
        <taxon>unclassified sequences</taxon>
        <taxon>metagenomes</taxon>
        <taxon>ecological metagenomes</taxon>
    </lineage>
</organism>
<protein>
    <submittedName>
        <fullName evidence="1">Uncharacterized protein</fullName>
    </submittedName>
</protein>
<accession>A0A3B0YSN7</accession>
<dbReference type="EMBL" id="UOFL01000146">
    <property type="protein sequence ID" value="VAW78272.1"/>
    <property type="molecule type" value="Genomic_DNA"/>
</dbReference>
<evidence type="ECO:0000313" key="1">
    <source>
        <dbReference type="EMBL" id="VAW78272.1"/>
    </source>
</evidence>